<dbReference type="EMBL" id="LR796189">
    <property type="protein sequence ID" value="CAB4124520.1"/>
    <property type="molecule type" value="Genomic_DNA"/>
</dbReference>
<name>A0A6J5KWA1_9CAUD</name>
<accession>A0A6J5KWA1</accession>
<organism evidence="2">
    <name type="scientific">uncultured Caudovirales phage</name>
    <dbReference type="NCBI Taxonomy" id="2100421"/>
    <lineage>
        <taxon>Viruses</taxon>
        <taxon>Duplodnaviria</taxon>
        <taxon>Heunggongvirae</taxon>
        <taxon>Uroviricota</taxon>
        <taxon>Caudoviricetes</taxon>
        <taxon>Peduoviridae</taxon>
        <taxon>Maltschvirus</taxon>
        <taxon>Maltschvirus maltsch</taxon>
    </lineage>
</organism>
<proteinExistence type="predicted"/>
<sequence length="167" mass="19219">MKISNYETALKLSKITGRPLEDFYDGIIPSENEQDKEEEMEGEEEALECSTSDDISETEYNQGDGLALRGVLDPVQVKISERKDVVQNEQTTLYTIKYGGRLSENGVVIGHTKDMTNAEYKSLTKKMTQNELLKSPLLHVFFRAEEQNEGHFWHWLDKFPKENNENL</sequence>
<gene>
    <name evidence="2" type="ORF">UFOVP53_7</name>
</gene>
<reference evidence="2" key="1">
    <citation type="submission" date="2020-04" db="EMBL/GenBank/DDBJ databases">
        <authorList>
            <person name="Chiriac C."/>
            <person name="Salcher M."/>
            <person name="Ghai R."/>
            <person name="Kavagutti S V."/>
        </authorList>
    </citation>
    <scope>NUCLEOTIDE SEQUENCE</scope>
</reference>
<feature type="compositionally biased region" description="Acidic residues" evidence="1">
    <location>
        <begin position="32"/>
        <end position="47"/>
    </location>
</feature>
<feature type="region of interest" description="Disordered" evidence="1">
    <location>
        <begin position="24"/>
        <end position="63"/>
    </location>
</feature>
<feature type="compositionally biased region" description="Polar residues" evidence="1">
    <location>
        <begin position="49"/>
        <end position="61"/>
    </location>
</feature>
<protein>
    <submittedName>
        <fullName evidence="2">Uncharacterized protein</fullName>
    </submittedName>
</protein>
<evidence type="ECO:0000256" key="1">
    <source>
        <dbReference type="SAM" id="MobiDB-lite"/>
    </source>
</evidence>
<evidence type="ECO:0000313" key="2">
    <source>
        <dbReference type="EMBL" id="CAB4124520.1"/>
    </source>
</evidence>